<dbReference type="Gene3D" id="1.20.58.340">
    <property type="entry name" value="Magnesium transport protein CorA, transmembrane region"/>
    <property type="match status" value="2"/>
</dbReference>
<dbReference type="SUPFAM" id="SSF144083">
    <property type="entry name" value="Magnesium transport protein CorA, transmembrane region"/>
    <property type="match status" value="1"/>
</dbReference>
<dbReference type="EMBL" id="AWWI01000100">
    <property type="protein sequence ID" value="PIL19342.1"/>
    <property type="molecule type" value="Genomic_DNA"/>
</dbReference>
<feature type="transmembrane region" description="Helical" evidence="11">
    <location>
        <begin position="286"/>
        <end position="306"/>
    </location>
</feature>
<proteinExistence type="inferred from homology"/>
<accession>A0A2G8RCT2</accession>
<feature type="transmembrane region" description="Helical" evidence="11">
    <location>
        <begin position="253"/>
        <end position="274"/>
    </location>
</feature>
<comment type="similarity">
    <text evidence="2">Belongs to the CorA metal ion transporter (MIT) (TC 1.A.35) family.</text>
</comment>
<keyword evidence="8 11" id="KW-1133">Transmembrane helix</keyword>
<dbReference type="PANTHER" id="PTHR46494">
    <property type="entry name" value="CORA FAMILY METAL ION TRANSPORTER (EUROFUNG)"/>
    <property type="match status" value="1"/>
</dbReference>
<sequence length="312" mass="34679">MSALDITPDGRSTPTSDLSIPVTSGYRWVHCDRNDPFLADWLADKVPERAIDALLEPETRPRAFAHDGGLIVILRGLNLNDGEDRDDMVSLRAWLSQRLIVTTRIRRLYATQDLRRSIEANNAPPTPAAFLVALAENLTDRIEENGVALEDRLDDLEEILYEDDQALESEDIPELRRSAIRLGRFLNPQAAALHALLDTRLPLIDSAMREDLGEIANGAQRAVEELNAVRDRLAVLSDYLESRQNVRLSRNSYALSVVAAVFLPMGFLTGLFGVNVAGIPGTGTPYAFAFLTAGTLLMGFLVWMILRLLRLF</sequence>
<evidence type="ECO:0000313" key="13">
    <source>
        <dbReference type="Proteomes" id="UP000231259"/>
    </source>
</evidence>
<evidence type="ECO:0000256" key="3">
    <source>
        <dbReference type="ARBA" id="ARBA00022448"/>
    </source>
</evidence>
<organism evidence="12 13">
    <name type="scientific">Puniceibacterium antarcticum</name>
    <dbReference type="NCBI Taxonomy" id="1206336"/>
    <lineage>
        <taxon>Bacteria</taxon>
        <taxon>Pseudomonadati</taxon>
        <taxon>Pseudomonadota</taxon>
        <taxon>Alphaproteobacteria</taxon>
        <taxon>Rhodobacterales</taxon>
        <taxon>Paracoccaceae</taxon>
        <taxon>Puniceibacterium</taxon>
    </lineage>
</organism>
<dbReference type="InterPro" id="IPR045863">
    <property type="entry name" value="CorA_TM1_TM2"/>
</dbReference>
<evidence type="ECO:0000256" key="2">
    <source>
        <dbReference type="ARBA" id="ARBA00009765"/>
    </source>
</evidence>
<keyword evidence="10 11" id="KW-0472">Membrane</keyword>
<comment type="subcellular location">
    <subcellularLocation>
        <location evidence="1">Cell membrane</location>
        <topology evidence="1">Multi-pass membrane protein</topology>
    </subcellularLocation>
</comment>
<dbReference type="GO" id="GO:0000287">
    <property type="term" value="F:magnesium ion binding"/>
    <property type="evidence" value="ECO:0007669"/>
    <property type="project" value="TreeGrafter"/>
</dbReference>
<evidence type="ECO:0000256" key="9">
    <source>
        <dbReference type="ARBA" id="ARBA00023065"/>
    </source>
</evidence>
<evidence type="ECO:0000256" key="6">
    <source>
        <dbReference type="ARBA" id="ARBA00022692"/>
    </source>
</evidence>
<evidence type="ECO:0000256" key="5">
    <source>
        <dbReference type="ARBA" id="ARBA00022519"/>
    </source>
</evidence>
<protein>
    <recommendedName>
        <fullName evidence="14">Magnesium transporter</fullName>
    </recommendedName>
</protein>
<keyword evidence="3" id="KW-0813">Transport</keyword>
<name>A0A2G8RCT2_9RHOB</name>
<dbReference type="CDD" id="cd12833">
    <property type="entry name" value="ZntB-like_1"/>
    <property type="match status" value="1"/>
</dbReference>
<dbReference type="GO" id="GO:0050897">
    <property type="term" value="F:cobalt ion binding"/>
    <property type="evidence" value="ECO:0007669"/>
    <property type="project" value="TreeGrafter"/>
</dbReference>
<dbReference type="Proteomes" id="UP000231259">
    <property type="component" value="Unassembled WGS sequence"/>
</dbReference>
<dbReference type="InterPro" id="IPR002523">
    <property type="entry name" value="MgTranspt_CorA/ZnTranspt_ZntB"/>
</dbReference>
<evidence type="ECO:0008006" key="14">
    <source>
        <dbReference type="Google" id="ProtNLM"/>
    </source>
</evidence>
<evidence type="ECO:0000256" key="10">
    <source>
        <dbReference type="ARBA" id="ARBA00023136"/>
    </source>
</evidence>
<dbReference type="InterPro" id="IPR045861">
    <property type="entry name" value="CorA_cytoplasmic_dom"/>
</dbReference>
<evidence type="ECO:0000256" key="11">
    <source>
        <dbReference type="SAM" id="Phobius"/>
    </source>
</evidence>
<dbReference type="SUPFAM" id="SSF143865">
    <property type="entry name" value="CorA soluble domain-like"/>
    <property type="match status" value="1"/>
</dbReference>
<dbReference type="Pfam" id="PF01544">
    <property type="entry name" value="CorA"/>
    <property type="match status" value="1"/>
</dbReference>
<dbReference type="GO" id="GO:0015095">
    <property type="term" value="F:magnesium ion transmembrane transporter activity"/>
    <property type="evidence" value="ECO:0007669"/>
    <property type="project" value="TreeGrafter"/>
</dbReference>
<dbReference type="GO" id="GO:0005886">
    <property type="term" value="C:plasma membrane"/>
    <property type="evidence" value="ECO:0007669"/>
    <property type="project" value="UniProtKB-SubCell"/>
</dbReference>
<keyword evidence="13" id="KW-1185">Reference proteome</keyword>
<reference evidence="12 13" key="1">
    <citation type="submission" date="2013-09" db="EMBL/GenBank/DDBJ databases">
        <title>Genome sequencing of Phaeobacter antarcticus sp. nov. SM1211.</title>
        <authorList>
            <person name="Zhang X.-Y."/>
            <person name="Liu C."/>
            <person name="Chen X.-L."/>
            <person name="Xie B.-B."/>
            <person name="Qin Q.-L."/>
            <person name="Rong J.-C."/>
            <person name="Zhang Y.-Z."/>
        </authorList>
    </citation>
    <scope>NUCLEOTIDE SEQUENCE [LARGE SCALE GENOMIC DNA]</scope>
    <source>
        <strain evidence="12 13">SM1211</strain>
    </source>
</reference>
<evidence type="ECO:0000256" key="1">
    <source>
        <dbReference type="ARBA" id="ARBA00004651"/>
    </source>
</evidence>
<dbReference type="PANTHER" id="PTHR46494:SF3">
    <property type="entry name" value="ZINC TRANSPORT PROTEIN ZNTB"/>
    <property type="match status" value="1"/>
</dbReference>
<keyword evidence="5" id="KW-0997">Cell inner membrane</keyword>
<comment type="caution">
    <text evidence="12">The sequence shown here is derived from an EMBL/GenBank/DDBJ whole genome shotgun (WGS) entry which is preliminary data.</text>
</comment>
<gene>
    <name evidence="12" type="ORF">P775_14445</name>
</gene>
<dbReference type="AlphaFoldDB" id="A0A2G8RCT2"/>
<evidence type="ECO:0000256" key="4">
    <source>
        <dbReference type="ARBA" id="ARBA00022475"/>
    </source>
</evidence>
<keyword evidence="7" id="KW-0862">Zinc</keyword>
<evidence type="ECO:0000313" key="12">
    <source>
        <dbReference type="EMBL" id="PIL19342.1"/>
    </source>
</evidence>
<keyword evidence="4" id="KW-1003">Cell membrane</keyword>
<evidence type="ECO:0000256" key="8">
    <source>
        <dbReference type="ARBA" id="ARBA00022989"/>
    </source>
</evidence>
<keyword evidence="6 11" id="KW-0812">Transmembrane</keyword>
<dbReference type="Gene3D" id="3.30.460.20">
    <property type="entry name" value="CorA soluble domain-like"/>
    <property type="match status" value="1"/>
</dbReference>
<evidence type="ECO:0000256" key="7">
    <source>
        <dbReference type="ARBA" id="ARBA00022833"/>
    </source>
</evidence>
<dbReference type="GO" id="GO:0015087">
    <property type="term" value="F:cobalt ion transmembrane transporter activity"/>
    <property type="evidence" value="ECO:0007669"/>
    <property type="project" value="TreeGrafter"/>
</dbReference>
<keyword evidence="9" id="KW-0406">Ion transport</keyword>